<dbReference type="GO" id="GO:0015031">
    <property type="term" value="P:protein transport"/>
    <property type="evidence" value="ECO:0007669"/>
    <property type="project" value="UniProtKB-KW"/>
</dbReference>
<feature type="region of interest" description="Disordered" evidence="2">
    <location>
        <begin position="242"/>
        <end position="284"/>
    </location>
</feature>
<dbReference type="PANTHER" id="PTHR33163:SF40">
    <property type="entry name" value="PROTEIN TIC 214"/>
    <property type="match status" value="1"/>
</dbReference>
<evidence type="ECO:0000313" key="3">
    <source>
        <dbReference type="EMBL" id="BAV19293.1"/>
    </source>
</evidence>
<feature type="transmembrane region" description="Helical" evidence="1">
    <location>
        <begin position="88"/>
        <end position="104"/>
    </location>
</feature>
<feature type="transmembrane region" description="Helical" evidence="1">
    <location>
        <begin position="163"/>
        <end position="184"/>
    </location>
</feature>
<comment type="similarity">
    <text evidence="1">Belongs to the TIC214 family.</text>
</comment>
<feature type="transmembrane region" description="Helical" evidence="1">
    <location>
        <begin position="205"/>
        <end position="223"/>
    </location>
</feature>
<feature type="compositionally biased region" description="Acidic residues" evidence="2">
    <location>
        <begin position="255"/>
        <end position="284"/>
    </location>
</feature>
<dbReference type="GO" id="GO:0009706">
    <property type="term" value="C:chloroplast inner membrane"/>
    <property type="evidence" value="ECO:0007669"/>
    <property type="project" value="UniProtKB-SubCell"/>
</dbReference>
<feature type="transmembrane region" description="Helical" evidence="1">
    <location>
        <begin position="53"/>
        <end position="76"/>
    </location>
</feature>
<feature type="region of interest" description="Disordered" evidence="2">
    <location>
        <begin position="1139"/>
        <end position="1171"/>
    </location>
</feature>
<dbReference type="RefSeq" id="YP_009268387.1">
    <property type="nucleotide sequence ID" value="NC_030630.1"/>
</dbReference>
<dbReference type="Pfam" id="PF05758">
    <property type="entry name" value="Ycf1"/>
    <property type="match status" value="2"/>
</dbReference>
<comment type="subunit">
    <text evidence="1">Part of the Tic complex.</text>
</comment>
<proteinExistence type="inferred from homology"/>
<keyword evidence="1 3" id="KW-0934">Plastid</keyword>
<comment type="subcellular location">
    <subcellularLocation>
        <location evidence="1">Plastid</location>
        <location evidence="1">Chloroplast inner membrane</location>
    </subcellularLocation>
</comment>
<feature type="transmembrane region" description="Helical" evidence="1">
    <location>
        <begin position="12"/>
        <end position="32"/>
    </location>
</feature>
<keyword evidence="1" id="KW-0812">Transmembrane</keyword>
<feature type="compositionally biased region" description="Basic and acidic residues" evidence="2">
    <location>
        <begin position="242"/>
        <end position="254"/>
    </location>
</feature>
<keyword evidence="1 3" id="KW-0150">Chloroplast</keyword>
<evidence type="ECO:0000256" key="1">
    <source>
        <dbReference type="RuleBase" id="RU364085"/>
    </source>
</evidence>
<dbReference type="InterPro" id="IPR008896">
    <property type="entry name" value="TIC214"/>
</dbReference>
<keyword evidence="1" id="KW-0653">Protein transport</keyword>
<feature type="transmembrane region" description="Helical" evidence="1">
    <location>
        <begin position="125"/>
        <end position="143"/>
    </location>
</feature>
<evidence type="ECO:0000256" key="2">
    <source>
        <dbReference type="SAM" id="MobiDB-lite"/>
    </source>
</evidence>
<dbReference type="GeneID" id="31077880"/>
<feature type="compositionally biased region" description="Polar residues" evidence="2">
    <location>
        <begin position="1139"/>
        <end position="1169"/>
    </location>
</feature>
<accession>A0A193PSE7</accession>
<comment type="function">
    <text evidence="1">Involved in protein precursor import into chloroplasts. May be part of an intermediate translocation complex acting as a protein-conducting channel at the inner envelope.</text>
</comment>
<keyword evidence="1" id="KW-1001">Plastid inner membrane</keyword>
<protein>
    <recommendedName>
        <fullName evidence="1">Protein TIC 214</fullName>
    </recommendedName>
    <alternativeName>
        <fullName evidence="1">Translocon at the inner envelope membrane of chloroplasts 214</fullName>
    </alternativeName>
</protein>
<gene>
    <name evidence="3" type="primary">ycf1</name>
    <name evidence="1" type="synonym">TIC214</name>
</gene>
<feature type="region of interest" description="Disordered" evidence="2">
    <location>
        <begin position="1701"/>
        <end position="1810"/>
    </location>
</feature>
<keyword evidence="1" id="KW-0813">Transport</keyword>
<dbReference type="PANTHER" id="PTHR33163">
    <property type="entry name" value="PROTEIN TIC 214-RELATED"/>
    <property type="match status" value="1"/>
</dbReference>
<name>A0A193PSE7_9CONI</name>
<reference evidence="3" key="1">
    <citation type="journal article" date="2016" name="Genome Biol. Evol.">
        <title>Revisiting the Plastid Phylogenomics of Pinaceae with Two Complete Plastomes of Pseudolarix and Tsuga.</title>
        <authorList>
            <person name="Sudianto E."/>
            <person name="Wu C.-S."/>
            <person name="Lin C.-P."/>
            <person name="Chaw S.-M."/>
        </authorList>
    </citation>
    <scope>NUCLEOTIDE SEQUENCE</scope>
</reference>
<dbReference type="EMBL" id="LC095866">
    <property type="protein sequence ID" value="BAV19293.1"/>
    <property type="molecule type" value="Genomic_DNA"/>
</dbReference>
<organism evidence="3">
    <name type="scientific">Tsuga chinensis</name>
    <dbReference type="NCBI Taxonomy" id="93694"/>
    <lineage>
        <taxon>Eukaryota</taxon>
        <taxon>Viridiplantae</taxon>
        <taxon>Streptophyta</taxon>
        <taxon>Embryophyta</taxon>
        <taxon>Tracheophyta</taxon>
        <taxon>Spermatophyta</taxon>
        <taxon>Pinopsida</taxon>
        <taxon>Pinidae</taxon>
        <taxon>Conifers I</taxon>
        <taxon>Pinales</taxon>
        <taxon>Pinaceae</taxon>
        <taxon>Tsuga</taxon>
    </lineage>
</organism>
<keyword evidence="1" id="KW-1133">Transmembrane helix</keyword>
<geneLocation type="chloroplast" evidence="3"/>
<keyword evidence="1" id="KW-0472">Membrane</keyword>
<sequence>MIRVLGLLWNPLSSWIEVSGPIILFGLYYGFLTTLPFGPSQIYSLRSFFLGETIYGIIAISGSIMGQLIVFLSMYYSPIYAALWKPHAITLMFLPYMFFRFYKISKEPSSSESLHPINSINNPKIINIFMGGLILQLFNPILLANPVLTRLVNLFLFRYSDNISFVISSFCGWLGGHILFIIFTKLVSVRIERNSPIDYTILRRYIHRTFSLLLLYYCLAYLGRAPLPFLKKINDEIGDKNDSSVARDDSSVARDEDDSSVARDEDDSSVARDEDDSSLARDEDDSFVARDADDSFVARDADDSFVARDEDDSFVARDEDDSFVARDEDDSSGAVTRNIKKLKGLLKEEKLSWFKQPWPIMFFDHNRAYRPIRYIGNRPFTELGPVRTEVSQYFFGTYSSDGKQRISFTFLPSVLVLGEKLEKYRDLSDTSCSSEDPYHRWIHTMKRRRDYLGNEFSDRVKALSNGSSVGNVMEMRVQFSNSQGDSFTEMYDPFLNGAFRGTINQLESPRMLNDSIISNLSDFIEVFMKDRKEGFPNDPFGHGYHISHNWQELEHESFRLPWEPLPTDTVRSLIPITKSSERVKVEPISKRLYLLAERIIPNKASKIFEEYFSNMDSSNIDPSFGNLIYPKDLLKMPSDQIQEIYAKDDDSSIHLLWLEIALRVAYIDIVPEIASCNERIYTNYLINIYSQIDGRNVAPTGTIKWELIIDLFTTEQKVTSEQIFFFESLAQHEWTILRKFRGNVSTDDSTQKKDFLTLYKEILLNEPLQIREIRKHVPRWSSGLMMDEYDDLTSPLTTTSRIRSRKVRSTLTFNFGQSQSQVVMKRYFDESDYRRSLIRGSIRAQRRKIMIWKRIQPNAHSFFFLVRMEIPDDPKDYYDTSDSYSDRVREFREQQKREQQKREQQKREQQKKVVKYRYSSTPVPSSSTIVEALCAVWTELNHVRGFLLVAQSILRKRIVLPSLIIAKNIGRILLFQVPEFSEDWEELRREVHIRCAPDGTEFSETEFPDKWKKNGMQIKLLFPFRLKPWHRSKLRFEKRLRWSYLTVFGFETEVPYGDPNPKLGPFSKFFQPIFKKLIFQNLKGGLIIFKKLKRGLRRELIIFKKLKIQLMGSTGIGRVPRVRYIDKSELNDRIQNQLLSETTPMGSANDSPVLSETTPMGSANDSPEVNDQFGYRTRTINVKDPDDWTTTMKEQIESIASINSSPITGISLVDSEINKGSFNMLGSIFKKRLVQIRRIPGRFRNKSVQLIRKKLYSMKLIQLFIKRMDRDLLPSVIHFIGSNIKIWIRSAWIRSTGNIATIYGRIFIDISRINRGKNTNYYSINNNIKDFEIRPDRNIFSMSQAYVFHKIWQIRTMNSSYSKYLLESRAQASYPLIKKKIKELLDVQIILDHEKPQDLKENDWKQWLRCFDRYNLSPQLWSRINPRKWRNRVSKQCMCYEERPYEQQKEQQKDSIFPAVMEPSLRLLRKINKRYRYDLLSYSYLNSTKDLDILNLKNIPNDQDITDREEILNDQDMTDPEGIFNDQDMTDPEGILNDQDMTDHEGILNDQDMTDHEGILREKIISDITDREGIFREKVIRYIIEEDWKRTDFNIVNSPRSTIAIYDGIRSCTSDHKTMIDRQKTDFITNQEEIDETRKENVGIMESPEIKKRGSGMESPEIEKRGSGLDLKFWLFPELLGIHNIYDTKLKPIPVKSLLKEEQDRKKMEEEEEREETKTGKVEDKQTGKVEDGKTGKVEDGKTGKAEDKQTSKVEDGKTGKVEDKQTSKVEDGKTGKVEDKQTSKVEDGKTGKVEDGKTGKVEDGKTGKVEDGKTGKVFYQYKVVKTIGEQNLYKLSDINRVMSGIKDSEQYFLTNMEEGNINLNLLLLLIEVQKNSNENEIRGDNIIREDAPRKISSGYERWGDKKVVVSEPYRLSSILDDQFLMYKIVSISLKLKNRGGEWIDGNLYDGSVQCGKILGDGKNILSSLNLEDILLPKRRREFRILNRFDPENDNVGFSNGKDIQNDEELMERDQNLSADTTQIIKRFLWPSYRLEDLICMNRYWFNTNDGSRSAMLRIRMYPLTFN</sequence>